<evidence type="ECO:0000256" key="1">
    <source>
        <dbReference type="ARBA" id="ARBA00022737"/>
    </source>
</evidence>
<protein>
    <submittedName>
        <fullName evidence="4">Ankyrin-2</fullName>
    </submittedName>
</protein>
<gene>
    <name evidence="4" type="primary">Ank2-0</name>
    <name evidence="4" type="ORF">CGCSCA2_v014029</name>
</gene>
<sequence>MGADPNWRGEKGWSALQYALKNSEVGGRVANTVEVAIALLDAGADLTGGEITNAILLNDWHLINRLLDVDSFGIGQRHDLQSIFKAAISNGSQHLIKRLLEKYQPGTFHRHELMSMLEAAIADGSHDLIYQLLETIDLGKSHRHEVRSILMAAITNGSQLLTMQILSQCPDAYDAWVLCVSVFFEDHGIGIVENLLSRRPKQQDVLALESLAIGIAAWRERGDLLDILLKELPTPSPAALPKDMIDELKDLECDENLFDKVFTNALRSQKDTKSVFWRDKHMINCSPLVLALTSEISLFRLLNHGFRPDRLTMFVAAALGRSGLMRKLSCYRMTSHDFQDYAGPLAMTVRRNDIGAVKSLLGGGHCIDEDNSNVTGGRSPLQMAVECGHSNLIKLLLNAGADVNTPAARIRGATALQLAAIQGYLGVAKVLVDFGADINAPGAQKHGRTALEGAAEHGRIGTIQYLLSRGVQTEARGRISYLRAIRYAVLEGHQVAVKLLRTWREWDEFDEAFWDRIRFFSSEECENLREKDTCDWVISYFFS</sequence>
<dbReference type="Pfam" id="PF12796">
    <property type="entry name" value="Ank_2"/>
    <property type="match status" value="2"/>
</dbReference>
<comment type="caution">
    <text evidence="4">The sequence shown here is derived from an EMBL/GenBank/DDBJ whole genome shotgun (WGS) entry which is preliminary data.</text>
</comment>
<dbReference type="PROSITE" id="PS50297">
    <property type="entry name" value="ANK_REP_REGION"/>
    <property type="match status" value="3"/>
</dbReference>
<dbReference type="Proteomes" id="UP000711996">
    <property type="component" value="Unassembled WGS sequence"/>
</dbReference>
<feature type="repeat" description="ANK" evidence="3">
    <location>
        <begin position="376"/>
        <end position="408"/>
    </location>
</feature>
<keyword evidence="5" id="KW-1185">Reference proteome</keyword>
<dbReference type="Gene3D" id="1.25.40.20">
    <property type="entry name" value="Ankyrin repeat-containing domain"/>
    <property type="match status" value="2"/>
</dbReference>
<evidence type="ECO:0000256" key="3">
    <source>
        <dbReference type="PROSITE-ProRule" id="PRU00023"/>
    </source>
</evidence>
<evidence type="ECO:0000313" key="5">
    <source>
        <dbReference type="Proteomes" id="UP000711996"/>
    </source>
</evidence>
<keyword evidence="1" id="KW-0677">Repeat</keyword>
<evidence type="ECO:0000313" key="4">
    <source>
        <dbReference type="EMBL" id="KAF4844219.1"/>
    </source>
</evidence>
<feature type="repeat" description="ANK" evidence="3">
    <location>
        <begin position="411"/>
        <end position="443"/>
    </location>
</feature>
<dbReference type="SMART" id="SM00248">
    <property type="entry name" value="ANK"/>
    <property type="match status" value="6"/>
</dbReference>
<name>A0A9P5BNX9_COLSI</name>
<dbReference type="EMBL" id="QPMT01000079">
    <property type="protein sequence ID" value="KAF4844219.1"/>
    <property type="molecule type" value="Genomic_DNA"/>
</dbReference>
<dbReference type="AlphaFoldDB" id="A0A9P5BNX9"/>
<dbReference type="InterPro" id="IPR036770">
    <property type="entry name" value="Ankyrin_rpt-contain_sf"/>
</dbReference>
<dbReference type="InterPro" id="IPR002110">
    <property type="entry name" value="Ankyrin_rpt"/>
</dbReference>
<dbReference type="SUPFAM" id="SSF48403">
    <property type="entry name" value="Ankyrin repeat"/>
    <property type="match status" value="1"/>
</dbReference>
<dbReference type="PANTHER" id="PTHR24198">
    <property type="entry name" value="ANKYRIN REPEAT AND PROTEIN KINASE DOMAIN-CONTAINING PROTEIN"/>
    <property type="match status" value="1"/>
</dbReference>
<accession>A0A9P5BNX9</accession>
<dbReference type="OrthoDB" id="539213at2759"/>
<dbReference type="PANTHER" id="PTHR24198:SF165">
    <property type="entry name" value="ANKYRIN REPEAT-CONTAINING PROTEIN-RELATED"/>
    <property type="match status" value="1"/>
</dbReference>
<proteinExistence type="predicted"/>
<keyword evidence="2 3" id="KW-0040">ANK repeat</keyword>
<evidence type="ECO:0000256" key="2">
    <source>
        <dbReference type="ARBA" id="ARBA00023043"/>
    </source>
</evidence>
<dbReference type="PROSITE" id="PS50088">
    <property type="entry name" value="ANK_REPEAT"/>
    <property type="match status" value="3"/>
</dbReference>
<feature type="repeat" description="ANK" evidence="3">
    <location>
        <begin position="446"/>
        <end position="478"/>
    </location>
</feature>
<organism evidence="4 5">
    <name type="scientific">Colletotrichum siamense</name>
    <name type="common">Anthracnose fungus</name>
    <dbReference type="NCBI Taxonomy" id="690259"/>
    <lineage>
        <taxon>Eukaryota</taxon>
        <taxon>Fungi</taxon>
        <taxon>Dikarya</taxon>
        <taxon>Ascomycota</taxon>
        <taxon>Pezizomycotina</taxon>
        <taxon>Sordariomycetes</taxon>
        <taxon>Hypocreomycetidae</taxon>
        <taxon>Glomerellales</taxon>
        <taxon>Glomerellaceae</taxon>
        <taxon>Colletotrichum</taxon>
        <taxon>Colletotrichum gloeosporioides species complex</taxon>
    </lineage>
</organism>
<reference evidence="4" key="1">
    <citation type="submission" date="2019-06" db="EMBL/GenBank/DDBJ databases">
        <authorList>
            <person name="Gan P."/>
            <person name="Shirasu K."/>
        </authorList>
    </citation>
    <scope>NUCLEOTIDE SEQUENCE [LARGE SCALE GENOMIC DNA]</scope>
    <source>
        <strain evidence="4">CAD2</strain>
    </source>
</reference>